<keyword evidence="2" id="KW-1185">Reference proteome</keyword>
<protein>
    <submittedName>
        <fullName evidence="1">Uncharacterized protein</fullName>
    </submittedName>
</protein>
<proteinExistence type="predicted"/>
<evidence type="ECO:0000313" key="1">
    <source>
        <dbReference type="EMBL" id="KAJ6371853.1"/>
    </source>
</evidence>
<reference evidence="1" key="1">
    <citation type="submission" date="2022-10" db="EMBL/GenBank/DDBJ databases">
        <authorList>
            <person name="Hyden B.L."/>
            <person name="Feng K."/>
            <person name="Yates T."/>
            <person name="Jawdy S."/>
            <person name="Smart L.B."/>
            <person name="Muchero W."/>
        </authorList>
    </citation>
    <scope>NUCLEOTIDE SEQUENCE</scope>
    <source>
        <tissue evidence="1">Shoot tip</tissue>
    </source>
</reference>
<comment type="caution">
    <text evidence="1">The sequence shown here is derived from an EMBL/GenBank/DDBJ whole genome shotgun (WGS) entry which is preliminary data.</text>
</comment>
<name>A0ABQ9B5D1_9ROSI</name>
<organism evidence="1 2">
    <name type="scientific">Salix suchowensis</name>
    <dbReference type="NCBI Taxonomy" id="1278906"/>
    <lineage>
        <taxon>Eukaryota</taxon>
        <taxon>Viridiplantae</taxon>
        <taxon>Streptophyta</taxon>
        <taxon>Embryophyta</taxon>
        <taxon>Tracheophyta</taxon>
        <taxon>Spermatophyta</taxon>
        <taxon>Magnoliopsida</taxon>
        <taxon>eudicotyledons</taxon>
        <taxon>Gunneridae</taxon>
        <taxon>Pentapetalae</taxon>
        <taxon>rosids</taxon>
        <taxon>fabids</taxon>
        <taxon>Malpighiales</taxon>
        <taxon>Salicaceae</taxon>
        <taxon>Saliceae</taxon>
        <taxon>Salix</taxon>
    </lineage>
</organism>
<sequence length="107" mass="12137">MIKNVFKQLCPSESICQRQVTFRCVITELPDELVRKSSVIVLLNLGVKLLHPANFDEKLGEVFVSFSAAIFSSEHCIRTCCCCDFFHSSSMILRSSSEINWTSEKKT</sequence>
<evidence type="ECO:0000313" key="2">
    <source>
        <dbReference type="Proteomes" id="UP001141253"/>
    </source>
</evidence>
<gene>
    <name evidence="1" type="ORF">OIU77_002217</name>
</gene>
<reference evidence="1" key="2">
    <citation type="journal article" date="2023" name="Int. J. Mol. Sci.">
        <title>De Novo Assembly and Annotation of 11 Diverse Shrub Willow (Salix) Genomes Reveals Novel Gene Organization in Sex-Linked Regions.</title>
        <authorList>
            <person name="Hyden B."/>
            <person name="Feng K."/>
            <person name="Yates T.B."/>
            <person name="Jawdy S."/>
            <person name="Cereghino C."/>
            <person name="Smart L.B."/>
            <person name="Muchero W."/>
        </authorList>
    </citation>
    <scope>NUCLEOTIDE SEQUENCE</scope>
    <source>
        <tissue evidence="1">Shoot tip</tissue>
    </source>
</reference>
<dbReference type="EMBL" id="JAPFFI010000013">
    <property type="protein sequence ID" value="KAJ6371853.1"/>
    <property type="molecule type" value="Genomic_DNA"/>
</dbReference>
<dbReference type="Proteomes" id="UP001141253">
    <property type="component" value="Chromosome 17"/>
</dbReference>
<accession>A0ABQ9B5D1</accession>